<feature type="transmembrane region" description="Helical" evidence="1">
    <location>
        <begin position="164"/>
        <end position="185"/>
    </location>
</feature>
<sequence>MTKESKRNLSPKESERKAQFDVVCKTMEKEGYTKTDLTVGIIQANIFAIILMMPFAGIVIFLYRMKNPSGDFYFGAGFIWLFALFLFLIVVHEGIHGLTWSMFAKKHFHSIEFGVIWQALTPYCTCSEPLSKWQYIIGAAMPTLILGFALSAAAVCFGNPGMTALSVMMIFSGGGDGLIILKLLLHRTKGKTVVYYDHPYECGVVAFER</sequence>
<evidence type="ECO:0008006" key="4">
    <source>
        <dbReference type="Google" id="ProtNLM"/>
    </source>
</evidence>
<dbReference type="PATRIC" id="fig|742734.4.peg.3740"/>
<keyword evidence="1" id="KW-1133">Transmembrane helix</keyword>
<dbReference type="RefSeq" id="WP_048930341.1">
    <property type="nucleotide sequence ID" value="NZ_KQ235880.1"/>
</dbReference>
<evidence type="ECO:0000256" key="1">
    <source>
        <dbReference type="SAM" id="Phobius"/>
    </source>
</evidence>
<dbReference type="Proteomes" id="UP000037392">
    <property type="component" value="Unassembled WGS sequence"/>
</dbReference>
<keyword evidence="1" id="KW-0472">Membrane</keyword>
<dbReference type="EMBL" id="ADLK01000026">
    <property type="protein sequence ID" value="KMW17800.1"/>
    <property type="molecule type" value="Genomic_DNA"/>
</dbReference>
<dbReference type="InterPro" id="IPR021683">
    <property type="entry name" value="DUF3267"/>
</dbReference>
<feature type="transmembrane region" description="Helical" evidence="1">
    <location>
        <begin position="135"/>
        <end position="157"/>
    </location>
</feature>
<feature type="transmembrane region" description="Helical" evidence="1">
    <location>
        <begin position="41"/>
        <end position="63"/>
    </location>
</feature>
<accession>A0A0J9EPM2</accession>
<dbReference type="Pfam" id="PF11667">
    <property type="entry name" value="DUF3267"/>
    <property type="match status" value="1"/>
</dbReference>
<dbReference type="AlphaFoldDB" id="A0A0J9EPM2"/>
<organism evidence="2 3">
    <name type="scientific">[Clostridium] citroniae WAL-19142</name>
    <dbReference type="NCBI Taxonomy" id="742734"/>
    <lineage>
        <taxon>Bacteria</taxon>
        <taxon>Bacillati</taxon>
        <taxon>Bacillota</taxon>
        <taxon>Clostridia</taxon>
        <taxon>Lachnospirales</taxon>
        <taxon>Lachnospiraceae</taxon>
        <taxon>Enterocloster</taxon>
    </lineage>
</organism>
<dbReference type="OrthoDB" id="9789112at2"/>
<name>A0A0J9EPM2_9FIRM</name>
<comment type="caution">
    <text evidence="2">The sequence shown here is derived from an EMBL/GenBank/DDBJ whole genome shotgun (WGS) entry which is preliminary data.</text>
</comment>
<gene>
    <name evidence="2" type="ORF">HMPREF9470_03489</name>
</gene>
<proteinExistence type="predicted"/>
<feature type="transmembrane region" description="Helical" evidence="1">
    <location>
        <begin position="72"/>
        <end position="92"/>
    </location>
</feature>
<reference evidence="2 3" key="1">
    <citation type="submission" date="2011-04" db="EMBL/GenBank/DDBJ databases">
        <title>The Genome Sequence of Clostridium citroniae WAL-19142.</title>
        <authorList>
            <consortium name="The Broad Institute Genome Sequencing Platform"/>
            <person name="Earl A."/>
            <person name="Ward D."/>
            <person name="Feldgarden M."/>
            <person name="Gevers D."/>
            <person name="Warren Y.A."/>
            <person name="Tyrrell K.L."/>
            <person name="Citron D.M."/>
            <person name="Goldstein E.J."/>
            <person name="Daigneault M."/>
            <person name="Allen-Vercoe E."/>
            <person name="Young S.K."/>
            <person name="Zeng Q."/>
            <person name="Gargeya S."/>
            <person name="Fitzgerald M."/>
            <person name="Haas B."/>
            <person name="Abouelleil A."/>
            <person name="Alvarado L."/>
            <person name="Arachchi H.M."/>
            <person name="Berlin A."/>
            <person name="Brown A."/>
            <person name="Chapman S.B."/>
            <person name="Chen Z."/>
            <person name="Dunbar C."/>
            <person name="Freedman E."/>
            <person name="Gearin G."/>
            <person name="Gellesch M."/>
            <person name="Goldberg J."/>
            <person name="Griggs A."/>
            <person name="Gujja S."/>
            <person name="Heilman E.R."/>
            <person name="Heiman D."/>
            <person name="Howarth C."/>
            <person name="Larson L."/>
            <person name="Lui A."/>
            <person name="MacDonald P.J."/>
            <person name="Mehta T."/>
            <person name="Montmayeur A."/>
            <person name="Murphy C."/>
            <person name="Neiman D."/>
            <person name="Pearson M."/>
            <person name="Priest M."/>
            <person name="Roberts A."/>
            <person name="Saif S."/>
            <person name="Shea T."/>
            <person name="Shenoy N."/>
            <person name="Sisk P."/>
            <person name="Stolte C."/>
            <person name="Sykes S."/>
            <person name="White J."/>
            <person name="Yandava C."/>
            <person name="Wortman J."/>
            <person name="Nusbaum C."/>
            <person name="Birren B."/>
        </authorList>
    </citation>
    <scope>NUCLEOTIDE SEQUENCE [LARGE SCALE GENOMIC DNA]</scope>
    <source>
        <strain evidence="2 3">WAL-19142</strain>
    </source>
</reference>
<protein>
    <recommendedName>
        <fullName evidence="4">DUF3267 domain-containing protein</fullName>
    </recommendedName>
</protein>
<dbReference type="GeneID" id="93166364"/>
<evidence type="ECO:0000313" key="3">
    <source>
        <dbReference type="Proteomes" id="UP000037392"/>
    </source>
</evidence>
<keyword evidence="1" id="KW-0812">Transmembrane</keyword>
<evidence type="ECO:0000313" key="2">
    <source>
        <dbReference type="EMBL" id="KMW17800.1"/>
    </source>
</evidence>